<feature type="compositionally biased region" description="Polar residues" evidence="1">
    <location>
        <begin position="661"/>
        <end position="670"/>
    </location>
</feature>
<feature type="region of interest" description="Disordered" evidence="1">
    <location>
        <begin position="188"/>
        <end position="554"/>
    </location>
</feature>
<feature type="compositionally biased region" description="Polar residues" evidence="1">
    <location>
        <begin position="250"/>
        <end position="265"/>
    </location>
</feature>
<feature type="compositionally biased region" description="Polar residues" evidence="1">
    <location>
        <begin position="208"/>
        <end position="219"/>
    </location>
</feature>
<dbReference type="OrthoDB" id="1792985at2"/>
<feature type="compositionally biased region" description="Basic and acidic residues" evidence="1">
    <location>
        <begin position="276"/>
        <end position="306"/>
    </location>
</feature>
<feature type="compositionally biased region" description="Low complexity" evidence="1">
    <location>
        <begin position="512"/>
        <end position="531"/>
    </location>
</feature>
<feature type="compositionally biased region" description="Polar residues" evidence="1">
    <location>
        <begin position="449"/>
        <end position="475"/>
    </location>
</feature>
<reference evidence="3 4" key="1">
    <citation type="submission" date="2018-01" db="EMBL/GenBank/DDBJ databases">
        <title>Genome sequence of a Cantenovulum-like bacteria.</title>
        <authorList>
            <person name="Tan W.R."/>
            <person name="Lau N.-S."/>
            <person name="Go F."/>
            <person name="Amirul A.-A.A."/>
        </authorList>
    </citation>
    <scope>NUCLEOTIDE SEQUENCE [LARGE SCALE GENOMIC DNA]</scope>
    <source>
        <strain evidence="3 4">CCB-QB4</strain>
    </source>
</reference>
<feature type="compositionally biased region" description="Basic and acidic residues" evidence="1">
    <location>
        <begin position="576"/>
        <end position="585"/>
    </location>
</feature>
<evidence type="ECO:0000313" key="3">
    <source>
        <dbReference type="EMBL" id="AWB67374.1"/>
    </source>
</evidence>
<dbReference type="Proteomes" id="UP000244441">
    <property type="component" value="Chromosome"/>
</dbReference>
<dbReference type="InterPro" id="IPR038610">
    <property type="entry name" value="FliK-like_C_sf"/>
</dbReference>
<feature type="compositionally biased region" description="Polar residues" evidence="1">
    <location>
        <begin position="485"/>
        <end position="498"/>
    </location>
</feature>
<feature type="compositionally biased region" description="Polar residues" evidence="1">
    <location>
        <begin position="226"/>
        <end position="241"/>
    </location>
</feature>
<feature type="compositionally biased region" description="Polar residues" evidence="1">
    <location>
        <begin position="307"/>
        <end position="317"/>
    </location>
</feature>
<dbReference type="Gene3D" id="3.30.750.140">
    <property type="match status" value="1"/>
</dbReference>
<dbReference type="Pfam" id="PF02120">
    <property type="entry name" value="Flg_hook"/>
    <property type="match status" value="1"/>
</dbReference>
<evidence type="ECO:0000313" key="4">
    <source>
        <dbReference type="Proteomes" id="UP000244441"/>
    </source>
</evidence>
<evidence type="ECO:0000259" key="2">
    <source>
        <dbReference type="Pfam" id="PF02120"/>
    </source>
</evidence>
<keyword evidence="4" id="KW-1185">Reference proteome</keyword>
<dbReference type="AlphaFoldDB" id="A0A2S0VT36"/>
<dbReference type="PANTHER" id="PTHR37533">
    <property type="entry name" value="FLAGELLAR HOOK-LENGTH CONTROL PROTEIN"/>
    <property type="match status" value="1"/>
</dbReference>
<feature type="domain" description="Flagellar hook-length control protein-like C-terminal" evidence="2">
    <location>
        <begin position="763"/>
        <end position="844"/>
    </location>
</feature>
<dbReference type="RefSeq" id="WP_108603421.1">
    <property type="nucleotide sequence ID" value="NZ_CP026604.1"/>
</dbReference>
<dbReference type="InterPro" id="IPR052563">
    <property type="entry name" value="FliK"/>
</dbReference>
<feature type="compositionally biased region" description="Basic and acidic residues" evidence="1">
    <location>
        <begin position="355"/>
        <end position="364"/>
    </location>
</feature>
<accession>A0A2S0VT36</accession>
<organism evidence="3 4">
    <name type="scientific">Saccharobesus litoralis</name>
    <dbReference type="NCBI Taxonomy" id="2172099"/>
    <lineage>
        <taxon>Bacteria</taxon>
        <taxon>Pseudomonadati</taxon>
        <taxon>Pseudomonadota</taxon>
        <taxon>Gammaproteobacteria</taxon>
        <taxon>Alteromonadales</taxon>
        <taxon>Alteromonadaceae</taxon>
        <taxon>Saccharobesus</taxon>
    </lineage>
</organism>
<feature type="compositionally biased region" description="Basic and acidic residues" evidence="1">
    <location>
        <begin position="91"/>
        <end position="116"/>
    </location>
</feature>
<feature type="compositionally biased region" description="Basic and acidic residues" evidence="1">
    <location>
        <begin position="389"/>
        <end position="411"/>
    </location>
</feature>
<feature type="region of interest" description="Disordered" evidence="1">
    <location>
        <begin position="568"/>
        <end position="681"/>
    </location>
</feature>
<protein>
    <recommendedName>
        <fullName evidence="2">Flagellar hook-length control protein-like C-terminal domain-containing protein</fullName>
    </recommendedName>
</protein>
<proteinExistence type="predicted"/>
<dbReference type="PANTHER" id="PTHR37533:SF2">
    <property type="entry name" value="FLAGELLAR HOOK-LENGTH CONTROL PROTEIN"/>
    <property type="match status" value="1"/>
</dbReference>
<gene>
    <name evidence="3" type="ORF">C2869_13415</name>
</gene>
<feature type="compositionally biased region" description="Polar residues" evidence="1">
    <location>
        <begin position="72"/>
        <end position="85"/>
    </location>
</feature>
<dbReference type="KEGG" id="cate:C2869_13415"/>
<feature type="compositionally biased region" description="Basic and acidic residues" evidence="1">
    <location>
        <begin position="53"/>
        <end position="62"/>
    </location>
</feature>
<name>A0A2S0VT36_9ALTE</name>
<dbReference type="InterPro" id="IPR021136">
    <property type="entry name" value="Flagellar_hook_control-like_C"/>
</dbReference>
<feature type="compositionally biased region" description="Polar residues" evidence="1">
    <location>
        <begin position="324"/>
        <end position="333"/>
    </location>
</feature>
<feature type="compositionally biased region" description="Basic and acidic residues" evidence="1">
    <location>
        <begin position="540"/>
        <end position="554"/>
    </location>
</feature>
<feature type="compositionally biased region" description="Low complexity" evidence="1">
    <location>
        <begin position="643"/>
        <end position="660"/>
    </location>
</feature>
<feature type="region of interest" description="Disordered" evidence="1">
    <location>
        <begin position="53"/>
        <end position="168"/>
    </location>
</feature>
<dbReference type="EMBL" id="CP026604">
    <property type="protein sequence ID" value="AWB67374.1"/>
    <property type="molecule type" value="Genomic_DNA"/>
</dbReference>
<sequence length="888" mass="95279">MQFVAAPQLEINQSTPTNTDVLLANNEKQSGYGRDFADVLNDSQKIEAQFAEVRKNRADQQRAAEAALANETRQPSNRQASNQQPPAAEHINPRSKEDQTVKSPHDDGKPVADSKQEQAASSGMENKGQPPANNDLPKKPINEDVNSIDAKQDKTINKSELNLADDNSDTAALLSLIESSKKANISANKVAKDDNGDQQAKQVLADKSVNSPADTTNLKTTEKGEAQSSAAESPEVSNKASNKVKEINTLDKNATEPASANNQLKQADDNLTGKFGKAEGKTEGKTEIETANKIRSSESSDVKKSTNPDSINSNDVSTKAIKLVTQNDSSSTAEQKDKSKQHSLTKLQDGSLIDKASKKADELNKQTSGKVVSGVQKGDVEQSLVNGQVKHDERVNHDKSQGNKANAEVKLDQSSQPIVSHQAEKPFAKATKSDNTGNDLQTKPIKLQQPAQQETNSANEQPVKTTAIDESNQAADLNIDADLQKSGQLSQAGSQLTSVEHKNGNVESNVNTESLTKSTTEKSTLSASSLADSGKVKNTQVDDKATVAENNKDKSQILVNAEAIQASQAAANVSKVENKNAEKSKSTKAKLTVDNVESKKAEVNSSVNLVEQKLDNESAFSQKGEGADARAINQTTTEKDVSEQSASKKQSKKSNGSSAATLNQNLQSKESVAEPKAEMASLAKNEPIQETAGLDFQIQNAALDRVAQDKATSNAAASNSAVQMQRAVEAAVQTERTQQKITNQLKDIPLNDKQAGADTINDNVKFMVSGRLQSAEIRLDPPELGSMQIKITMNGEQASVSMVVQNPQAKEMLDQAIPRLREMLENAGIQLGESNIEQQKQQTAGQQGEGRKGQGNRNNGDDGQVDDELLANEQKIVNGHVGEVDYYA</sequence>
<feature type="region of interest" description="Disordered" evidence="1">
    <location>
        <begin position="837"/>
        <end position="874"/>
    </location>
</feature>
<evidence type="ECO:0000256" key="1">
    <source>
        <dbReference type="SAM" id="MobiDB-lite"/>
    </source>
</evidence>
<dbReference type="CDD" id="cd17470">
    <property type="entry name" value="T3SS_Flik_C"/>
    <property type="match status" value="1"/>
</dbReference>